<feature type="transmembrane region" description="Helical" evidence="1">
    <location>
        <begin position="18"/>
        <end position="35"/>
    </location>
</feature>
<feature type="transmembrane region" description="Helical" evidence="1">
    <location>
        <begin position="47"/>
        <end position="65"/>
    </location>
</feature>
<reference evidence="4" key="1">
    <citation type="journal article" date="2019" name="Int. J. Syst. Evol. Microbiol.">
        <title>The Global Catalogue of Microorganisms (GCM) 10K type strain sequencing project: providing services to taxonomists for standard genome sequencing and annotation.</title>
        <authorList>
            <consortium name="The Broad Institute Genomics Platform"/>
            <consortium name="The Broad Institute Genome Sequencing Center for Infectious Disease"/>
            <person name="Wu L."/>
            <person name="Ma J."/>
        </authorList>
    </citation>
    <scope>NUCLEOTIDE SEQUENCE [LARGE SCALE GENOMIC DNA]</scope>
    <source>
        <strain evidence="4">CCUG 62952</strain>
    </source>
</reference>
<keyword evidence="1" id="KW-1133">Transmembrane helix</keyword>
<dbReference type="EC" id="2.7.13.3" evidence="3"/>
<sequence>MLFNKKKRIQYLGFDDKWFILIGIIVLSFVTDFLFNNSFARYPFQYAVINWSVSLFFTLCNWFVIRSIIILLRKRYPGLENDVKRTLLLLLSIICTVISIDFLGNNLLSYIFDKNYKPLSSSQVLLPVIIISTMTMAIYEAIYYNIRLKKSIREEEQAKQAIVQAQLDALRNQAQPHFLFNTLNTLRDIIDQNSKEEAKEFVNKISDVYRFILESGSVDLISLRNELRFARAYIHIQSERFGDNLKLHWSIPESSMERMIVPMSLQLLLENAIKHNIISKANPLIIGVSVADDHLIVTNDIRPKSTITSSTKLGLQNIERRYALIADSAIKIANDGERFVVSLPLLKTNQQKKAYAGTDH</sequence>
<dbReference type="Pfam" id="PF06580">
    <property type="entry name" value="His_kinase"/>
    <property type="match status" value="1"/>
</dbReference>
<evidence type="ECO:0000313" key="4">
    <source>
        <dbReference type="Proteomes" id="UP001596978"/>
    </source>
</evidence>
<keyword evidence="1" id="KW-0812">Transmembrane</keyword>
<keyword evidence="4" id="KW-1185">Reference proteome</keyword>
<feature type="transmembrane region" description="Helical" evidence="1">
    <location>
        <begin position="124"/>
        <end position="144"/>
    </location>
</feature>
<dbReference type="InterPro" id="IPR050640">
    <property type="entry name" value="Bact_2-comp_sensor_kinase"/>
</dbReference>
<comment type="caution">
    <text evidence="3">The sequence shown here is derived from an EMBL/GenBank/DDBJ whole genome shotgun (WGS) entry which is preliminary data.</text>
</comment>
<dbReference type="PANTHER" id="PTHR34220:SF7">
    <property type="entry name" value="SENSOR HISTIDINE KINASE YPDA"/>
    <property type="match status" value="1"/>
</dbReference>
<keyword evidence="3" id="KW-0418">Kinase</keyword>
<protein>
    <submittedName>
        <fullName evidence="3">Sensor histidine kinase</fullName>
        <ecNumber evidence="3">2.7.13.3</ecNumber>
    </submittedName>
</protein>
<dbReference type="EMBL" id="JBHTJH010000004">
    <property type="protein sequence ID" value="MFD0862054.1"/>
    <property type="molecule type" value="Genomic_DNA"/>
</dbReference>
<organism evidence="3 4">
    <name type="scientific">Sungkyunkwania multivorans</name>
    <dbReference type="NCBI Taxonomy" id="1173618"/>
    <lineage>
        <taxon>Bacteria</taxon>
        <taxon>Pseudomonadati</taxon>
        <taxon>Bacteroidota</taxon>
        <taxon>Flavobacteriia</taxon>
        <taxon>Flavobacteriales</taxon>
        <taxon>Flavobacteriaceae</taxon>
        <taxon>Sungkyunkwania</taxon>
    </lineage>
</organism>
<evidence type="ECO:0000313" key="3">
    <source>
        <dbReference type="EMBL" id="MFD0862054.1"/>
    </source>
</evidence>
<evidence type="ECO:0000259" key="2">
    <source>
        <dbReference type="Pfam" id="PF06580"/>
    </source>
</evidence>
<proteinExistence type="predicted"/>
<keyword evidence="1" id="KW-0472">Membrane</keyword>
<dbReference type="GO" id="GO:0004673">
    <property type="term" value="F:protein histidine kinase activity"/>
    <property type="evidence" value="ECO:0007669"/>
    <property type="project" value="UniProtKB-EC"/>
</dbReference>
<name>A0ABW3CYZ6_9FLAO</name>
<gene>
    <name evidence="3" type="ORF">ACFQ1M_07530</name>
</gene>
<dbReference type="PANTHER" id="PTHR34220">
    <property type="entry name" value="SENSOR HISTIDINE KINASE YPDA"/>
    <property type="match status" value="1"/>
</dbReference>
<feature type="transmembrane region" description="Helical" evidence="1">
    <location>
        <begin position="86"/>
        <end position="104"/>
    </location>
</feature>
<feature type="domain" description="Signal transduction histidine kinase internal region" evidence="2">
    <location>
        <begin position="165"/>
        <end position="245"/>
    </location>
</feature>
<dbReference type="Proteomes" id="UP001596978">
    <property type="component" value="Unassembled WGS sequence"/>
</dbReference>
<dbReference type="RefSeq" id="WP_386406241.1">
    <property type="nucleotide sequence ID" value="NZ_JBHTJH010000004.1"/>
</dbReference>
<evidence type="ECO:0000256" key="1">
    <source>
        <dbReference type="SAM" id="Phobius"/>
    </source>
</evidence>
<accession>A0ABW3CYZ6</accession>
<keyword evidence="3" id="KW-0808">Transferase</keyword>
<dbReference type="InterPro" id="IPR010559">
    <property type="entry name" value="Sig_transdc_His_kin_internal"/>
</dbReference>